<dbReference type="STRING" id="1926881.BTJ39_08245"/>
<dbReference type="OrthoDB" id="6455281at2"/>
<dbReference type="Pfam" id="PF06932">
    <property type="entry name" value="DUF1283"/>
    <property type="match status" value="1"/>
</dbReference>
<keyword evidence="4" id="KW-1185">Reference proteome</keyword>
<comment type="similarity">
    <text evidence="2">Belongs to the UPF0482 family.</text>
</comment>
<sequence precursor="true">MNEMNTSVKTFTPVLLLLTLFAGALPLSQLAHADTQHIILDSNGNPLSREEAREQKEQWDATRNLRNKVNQRVEKQFDKAANGLDNRDACESSLNVNAYWEPNTLRCLDRRTGRPVTP</sequence>
<accession>A0A1S8YNF8</accession>
<name>A0A1S8YNF8_9GAMM</name>
<reference evidence="3 4" key="1">
    <citation type="submission" date="2016-12" db="EMBL/GenBank/DDBJ databases">
        <title>Izhakiella australiana sp. nov. of genus Izhakiella isolated from Australian desert.</title>
        <authorList>
            <person name="Ji M."/>
        </authorList>
    </citation>
    <scope>NUCLEOTIDE SEQUENCE [LARGE SCALE GENOMIC DNA]</scope>
    <source>
        <strain evidence="3 4">D4N98</strain>
    </source>
</reference>
<feature type="chain" id="PRO_5013417249" description="UPF0482 protein BTJ39_08245" evidence="2">
    <location>
        <begin position="34"/>
        <end position="118"/>
    </location>
</feature>
<gene>
    <name evidence="3" type="ORF">BTJ39_08245</name>
</gene>
<dbReference type="InterPro" id="IPR009700">
    <property type="entry name" value="DUF1283"/>
</dbReference>
<dbReference type="Proteomes" id="UP000190667">
    <property type="component" value="Unassembled WGS sequence"/>
</dbReference>
<organism evidence="3 4">
    <name type="scientific">Izhakiella australiensis</name>
    <dbReference type="NCBI Taxonomy" id="1926881"/>
    <lineage>
        <taxon>Bacteria</taxon>
        <taxon>Pseudomonadati</taxon>
        <taxon>Pseudomonadota</taxon>
        <taxon>Gammaproteobacteria</taxon>
        <taxon>Enterobacterales</taxon>
        <taxon>Erwiniaceae</taxon>
        <taxon>Izhakiella</taxon>
    </lineage>
</organism>
<protein>
    <recommendedName>
        <fullName evidence="2">UPF0482 protein BTJ39_08245</fullName>
    </recommendedName>
</protein>
<evidence type="ECO:0000313" key="3">
    <source>
        <dbReference type="EMBL" id="OON40395.1"/>
    </source>
</evidence>
<evidence type="ECO:0000256" key="1">
    <source>
        <dbReference type="ARBA" id="ARBA00022729"/>
    </source>
</evidence>
<dbReference type="NCBIfam" id="NF010180">
    <property type="entry name" value="PRK13659.1"/>
    <property type="match status" value="1"/>
</dbReference>
<evidence type="ECO:0000256" key="2">
    <source>
        <dbReference type="HAMAP-Rule" id="MF_01581"/>
    </source>
</evidence>
<proteinExistence type="inferred from homology"/>
<dbReference type="HAMAP" id="MF_01581">
    <property type="entry name" value="UPF0482"/>
    <property type="match status" value="1"/>
</dbReference>
<dbReference type="AlphaFoldDB" id="A0A1S8YNF8"/>
<comment type="caution">
    <text evidence="3">The sequence shown here is derived from an EMBL/GenBank/DDBJ whole genome shotgun (WGS) entry which is preliminary data.</text>
</comment>
<dbReference type="EMBL" id="MRUL01000004">
    <property type="protein sequence ID" value="OON40395.1"/>
    <property type="molecule type" value="Genomic_DNA"/>
</dbReference>
<feature type="signal peptide" evidence="2">
    <location>
        <begin position="1"/>
        <end position="33"/>
    </location>
</feature>
<evidence type="ECO:0000313" key="4">
    <source>
        <dbReference type="Proteomes" id="UP000190667"/>
    </source>
</evidence>
<keyword evidence="1 2" id="KW-0732">Signal</keyword>